<feature type="non-terminal residue" evidence="1">
    <location>
        <position position="74"/>
    </location>
</feature>
<protein>
    <submittedName>
        <fullName evidence="1">Uncharacterized protein</fullName>
    </submittedName>
</protein>
<dbReference type="Proteomes" id="UP000824469">
    <property type="component" value="Unassembled WGS sequence"/>
</dbReference>
<dbReference type="AlphaFoldDB" id="A0AA38CPW5"/>
<gene>
    <name evidence="1" type="ORF">KI387_008744</name>
</gene>
<keyword evidence="2" id="KW-1185">Reference proteome</keyword>
<evidence type="ECO:0000313" key="1">
    <source>
        <dbReference type="EMBL" id="KAH9304340.1"/>
    </source>
</evidence>
<evidence type="ECO:0000313" key="2">
    <source>
        <dbReference type="Proteomes" id="UP000824469"/>
    </source>
</evidence>
<accession>A0AA38CPW5</accession>
<name>A0AA38CPW5_TAXCH</name>
<sequence>LDRDLKVNMVNKEAWEDVSRIGSLFIQFADFTYLRVTGFSGELLKLPRYLNDRLITMELRKQLVEIHDLQLKRH</sequence>
<comment type="caution">
    <text evidence="1">The sequence shown here is derived from an EMBL/GenBank/DDBJ whole genome shotgun (WGS) entry which is preliminary data.</text>
</comment>
<organism evidence="1 2">
    <name type="scientific">Taxus chinensis</name>
    <name type="common">Chinese yew</name>
    <name type="synonym">Taxus wallichiana var. chinensis</name>
    <dbReference type="NCBI Taxonomy" id="29808"/>
    <lineage>
        <taxon>Eukaryota</taxon>
        <taxon>Viridiplantae</taxon>
        <taxon>Streptophyta</taxon>
        <taxon>Embryophyta</taxon>
        <taxon>Tracheophyta</taxon>
        <taxon>Spermatophyta</taxon>
        <taxon>Pinopsida</taxon>
        <taxon>Pinidae</taxon>
        <taxon>Conifers II</taxon>
        <taxon>Cupressales</taxon>
        <taxon>Taxaceae</taxon>
        <taxon>Taxus</taxon>
    </lineage>
</organism>
<feature type="non-terminal residue" evidence="1">
    <location>
        <position position="1"/>
    </location>
</feature>
<dbReference type="EMBL" id="JAHRHJ020000008">
    <property type="protein sequence ID" value="KAH9304340.1"/>
    <property type="molecule type" value="Genomic_DNA"/>
</dbReference>
<reference evidence="1 2" key="1">
    <citation type="journal article" date="2021" name="Nat. Plants">
        <title>The Taxus genome provides insights into paclitaxel biosynthesis.</title>
        <authorList>
            <person name="Xiong X."/>
            <person name="Gou J."/>
            <person name="Liao Q."/>
            <person name="Li Y."/>
            <person name="Zhou Q."/>
            <person name="Bi G."/>
            <person name="Li C."/>
            <person name="Du R."/>
            <person name="Wang X."/>
            <person name="Sun T."/>
            <person name="Guo L."/>
            <person name="Liang H."/>
            <person name="Lu P."/>
            <person name="Wu Y."/>
            <person name="Zhang Z."/>
            <person name="Ro D.K."/>
            <person name="Shang Y."/>
            <person name="Huang S."/>
            <person name="Yan J."/>
        </authorList>
    </citation>
    <scope>NUCLEOTIDE SEQUENCE [LARGE SCALE GENOMIC DNA]</scope>
    <source>
        <strain evidence="1">Ta-2019</strain>
    </source>
</reference>
<proteinExistence type="predicted"/>